<dbReference type="InterPro" id="IPR002885">
    <property type="entry name" value="PPR_rpt"/>
</dbReference>
<dbReference type="Pfam" id="PF01535">
    <property type="entry name" value="PPR"/>
    <property type="match status" value="1"/>
</dbReference>
<organism evidence="2">
    <name type="scientific">Salvia splendens</name>
    <name type="common">Scarlet sage</name>
    <dbReference type="NCBI Taxonomy" id="180675"/>
    <lineage>
        <taxon>Eukaryota</taxon>
        <taxon>Viridiplantae</taxon>
        <taxon>Streptophyta</taxon>
        <taxon>Embryophyta</taxon>
        <taxon>Tracheophyta</taxon>
        <taxon>Spermatophyta</taxon>
        <taxon>Magnoliopsida</taxon>
        <taxon>eudicotyledons</taxon>
        <taxon>Gunneridae</taxon>
        <taxon>Pentapetalae</taxon>
        <taxon>asterids</taxon>
        <taxon>lamiids</taxon>
        <taxon>Lamiales</taxon>
        <taxon>Lamiaceae</taxon>
        <taxon>Nepetoideae</taxon>
        <taxon>Mentheae</taxon>
        <taxon>Salviinae</taxon>
        <taxon>Salvia</taxon>
        <taxon>Salvia subgen. Calosphace</taxon>
        <taxon>core Calosphace</taxon>
    </lineage>
</organism>
<accession>A0A8X8W2U1</accession>
<evidence type="ECO:0000313" key="3">
    <source>
        <dbReference type="Proteomes" id="UP000298416"/>
    </source>
</evidence>
<evidence type="ECO:0000256" key="1">
    <source>
        <dbReference type="ARBA" id="ARBA00022737"/>
    </source>
</evidence>
<dbReference type="Gene3D" id="1.25.40.10">
    <property type="entry name" value="Tetratricopeptide repeat domain"/>
    <property type="match status" value="1"/>
</dbReference>
<dbReference type="EMBL" id="PNBA02000021">
    <property type="protein sequence ID" value="KAG6386958.1"/>
    <property type="molecule type" value="Genomic_DNA"/>
</dbReference>
<keyword evidence="3" id="KW-1185">Reference proteome</keyword>
<proteinExistence type="predicted"/>
<dbReference type="Proteomes" id="UP000298416">
    <property type="component" value="Unassembled WGS sequence"/>
</dbReference>
<sequence>MVGLNPHSYLQFLDDYMFIESAERVLEVMEKGEGERHDQRVLLGSTGEDEMPPLQGGACEVNVAVFTALIDTSAKNGSLDKVREVSLQMRRCRGKVSLQMRLPVPHRLSWEGGACEGGCLRRWPGVASPVTPTVTTLLIDALAKKGKVYEAVVLVRMVERG</sequence>
<comment type="caution">
    <text evidence="2">The sequence shown here is derived from an EMBL/GenBank/DDBJ whole genome shotgun (WGS) entry which is preliminary data.</text>
</comment>
<dbReference type="InterPro" id="IPR011990">
    <property type="entry name" value="TPR-like_helical_dom_sf"/>
</dbReference>
<gene>
    <name evidence="2" type="ORF">SASPL_152140</name>
</gene>
<reference evidence="2" key="1">
    <citation type="submission" date="2018-01" db="EMBL/GenBank/DDBJ databases">
        <authorList>
            <person name="Mao J.F."/>
        </authorList>
    </citation>
    <scope>NUCLEOTIDE SEQUENCE</scope>
    <source>
        <strain evidence="2">Huo1</strain>
        <tissue evidence="2">Leaf</tissue>
    </source>
</reference>
<reference evidence="2" key="2">
    <citation type="submission" date="2020-08" db="EMBL/GenBank/DDBJ databases">
        <title>Plant Genome Project.</title>
        <authorList>
            <person name="Zhang R.-G."/>
        </authorList>
    </citation>
    <scope>NUCLEOTIDE SEQUENCE</scope>
    <source>
        <strain evidence="2">Huo1</strain>
        <tissue evidence="2">Leaf</tissue>
    </source>
</reference>
<keyword evidence="1" id="KW-0677">Repeat</keyword>
<evidence type="ECO:0000313" key="2">
    <source>
        <dbReference type="EMBL" id="KAG6386958.1"/>
    </source>
</evidence>
<dbReference type="AlphaFoldDB" id="A0A8X8W2U1"/>
<name>A0A8X8W2U1_SALSN</name>
<protein>
    <submittedName>
        <fullName evidence="2">Uncharacterized protein</fullName>
    </submittedName>
</protein>